<organism evidence="2 3">
    <name type="scientific">Anaerobaca lacustris</name>
    <dbReference type="NCBI Taxonomy" id="3044600"/>
    <lineage>
        <taxon>Bacteria</taxon>
        <taxon>Pseudomonadati</taxon>
        <taxon>Planctomycetota</taxon>
        <taxon>Phycisphaerae</taxon>
        <taxon>Sedimentisphaerales</taxon>
        <taxon>Anaerobacaceae</taxon>
        <taxon>Anaerobaca</taxon>
    </lineage>
</organism>
<dbReference type="AlphaFoldDB" id="A0AAW6TYH0"/>
<dbReference type="Proteomes" id="UP001431776">
    <property type="component" value="Unassembled WGS sequence"/>
</dbReference>
<comment type="caution">
    <text evidence="2">The sequence shown here is derived from an EMBL/GenBank/DDBJ whole genome shotgun (WGS) entry which is preliminary data.</text>
</comment>
<gene>
    <name evidence="2" type="ORF">QJ522_11470</name>
</gene>
<evidence type="ECO:0000256" key="1">
    <source>
        <dbReference type="SAM" id="MobiDB-lite"/>
    </source>
</evidence>
<reference evidence="2" key="1">
    <citation type="submission" date="2023-05" db="EMBL/GenBank/DDBJ databases">
        <title>Anaerotaeda fermentans gen. nov., sp. nov., a novel anaerobic planctomycete of the new family within the order Sedimentisphaerales isolated from Taman Peninsula, Russia.</title>
        <authorList>
            <person name="Khomyakova M.A."/>
            <person name="Merkel A.Y."/>
            <person name="Slobodkin A.I."/>
        </authorList>
    </citation>
    <scope>NUCLEOTIDE SEQUENCE</scope>
    <source>
        <strain evidence="2">M17dextr</strain>
    </source>
</reference>
<sequence length="85" mass="9677">MCDLCGCVPCDVRDNPVQGGICVGCGEQPDGCTCELLDEEEKLAYDEEDLDDEGDEDLDDDEDLEEEEEEEEEEEDFDDEDDEDW</sequence>
<evidence type="ECO:0000313" key="3">
    <source>
        <dbReference type="Proteomes" id="UP001431776"/>
    </source>
</evidence>
<proteinExistence type="predicted"/>
<keyword evidence="3" id="KW-1185">Reference proteome</keyword>
<feature type="region of interest" description="Disordered" evidence="1">
    <location>
        <begin position="45"/>
        <end position="85"/>
    </location>
</feature>
<accession>A0AAW6TYH0</accession>
<evidence type="ECO:0000313" key="2">
    <source>
        <dbReference type="EMBL" id="MDI6449665.1"/>
    </source>
</evidence>
<name>A0AAW6TYH0_9BACT</name>
<dbReference type="EMBL" id="JASCXX010000012">
    <property type="protein sequence ID" value="MDI6449665.1"/>
    <property type="molecule type" value="Genomic_DNA"/>
</dbReference>
<dbReference type="RefSeq" id="WP_349245073.1">
    <property type="nucleotide sequence ID" value="NZ_JASCXX010000012.1"/>
</dbReference>
<protein>
    <submittedName>
        <fullName evidence="2">Uncharacterized protein</fullName>
    </submittedName>
</protein>